<name>A0A9P0DZU5_NEZVI</name>
<dbReference type="GO" id="GO:0000900">
    <property type="term" value="F:mRNA regulatory element binding translation repressor activity"/>
    <property type="evidence" value="ECO:0007669"/>
    <property type="project" value="InterPro"/>
</dbReference>
<dbReference type="EMBL" id="OV725077">
    <property type="protein sequence ID" value="CAH1388355.1"/>
    <property type="molecule type" value="Genomic_DNA"/>
</dbReference>
<dbReference type="AlphaFoldDB" id="A0A9P0DZU5"/>
<sequence length="115" mass="13303">MADKLLVIIMTIPPVILEITTFSSQKKEKETSLNTDFTEYLWMENEEEFDEEVLKQLEEEALMDECMEAMLEEEMMLMDLNDYWTNGVVPGGDENIAERSLLNPDADEFVPQSLS</sequence>
<keyword evidence="2" id="KW-1185">Reference proteome</keyword>
<dbReference type="OrthoDB" id="5985142at2759"/>
<evidence type="ECO:0000313" key="1">
    <source>
        <dbReference type="EMBL" id="CAH1388355.1"/>
    </source>
</evidence>
<protein>
    <submittedName>
        <fullName evidence="1">Uncharacterized protein</fullName>
    </submittedName>
</protein>
<dbReference type="InterPro" id="IPR040396">
    <property type="entry name" value="PAIP2-like"/>
</dbReference>
<dbReference type="GO" id="GO:0005737">
    <property type="term" value="C:cytoplasm"/>
    <property type="evidence" value="ECO:0007669"/>
    <property type="project" value="TreeGrafter"/>
</dbReference>
<dbReference type="GO" id="GO:0045947">
    <property type="term" value="P:negative regulation of translational initiation"/>
    <property type="evidence" value="ECO:0007669"/>
    <property type="project" value="InterPro"/>
</dbReference>
<organism evidence="1 2">
    <name type="scientific">Nezara viridula</name>
    <name type="common">Southern green stink bug</name>
    <name type="synonym">Cimex viridulus</name>
    <dbReference type="NCBI Taxonomy" id="85310"/>
    <lineage>
        <taxon>Eukaryota</taxon>
        <taxon>Metazoa</taxon>
        <taxon>Ecdysozoa</taxon>
        <taxon>Arthropoda</taxon>
        <taxon>Hexapoda</taxon>
        <taxon>Insecta</taxon>
        <taxon>Pterygota</taxon>
        <taxon>Neoptera</taxon>
        <taxon>Paraneoptera</taxon>
        <taxon>Hemiptera</taxon>
        <taxon>Heteroptera</taxon>
        <taxon>Panheteroptera</taxon>
        <taxon>Pentatomomorpha</taxon>
        <taxon>Pentatomoidea</taxon>
        <taxon>Pentatomidae</taxon>
        <taxon>Pentatominae</taxon>
        <taxon>Nezara</taxon>
    </lineage>
</organism>
<dbReference type="Proteomes" id="UP001152798">
    <property type="component" value="Chromosome 1"/>
</dbReference>
<accession>A0A9P0DZU5</accession>
<dbReference type="PANTHER" id="PTHR13154">
    <property type="entry name" value="POLYADENYLATE-BINDING PROTEIN-INTERACTING PROTEIN 2"/>
    <property type="match status" value="1"/>
</dbReference>
<reference evidence="1" key="1">
    <citation type="submission" date="2022-01" db="EMBL/GenBank/DDBJ databases">
        <authorList>
            <person name="King R."/>
        </authorList>
    </citation>
    <scope>NUCLEOTIDE SEQUENCE</scope>
</reference>
<evidence type="ECO:0000313" key="2">
    <source>
        <dbReference type="Proteomes" id="UP001152798"/>
    </source>
</evidence>
<gene>
    <name evidence="1" type="ORF">NEZAVI_LOCUS3</name>
</gene>
<dbReference type="PANTHER" id="PTHR13154:SF6">
    <property type="entry name" value="GEO05078P1"/>
    <property type="match status" value="1"/>
</dbReference>
<proteinExistence type="predicted"/>